<reference evidence="3" key="1">
    <citation type="submission" date="2019-12" db="UniProtKB">
        <authorList>
            <consortium name="WormBaseParasite"/>
        </authorList>
    </citation>
    <scope>IDENTIFICATION</scope>
</reference>
<dbReference type="InterPro" id="IPR058912">
    <property type="entry name" value="HTH_animal"/>
</dbReference>
<evidence type="ECO:0000259" key="1">
    <source>
        <dbReference type="PROSITE" id="PS50878"/>
    </source>
</evidence>
<proteinExistence type="predicted"/>
<feature type="domain" description="Reverse transcriptase" evidence="1">
    <location>
        <begin position="147"/>
        <end position="407"/>
    </location>
</feature>
<dbReference type="STRING" id="70415.A0A5S6QFI1"/>
<name>A0A5S6QFI1_TRIMR</name>
<evidence type="ECO:0000313" key="3">
    <source>
        <dbReference type="WBParaSite" id="TMUE_2000006131.1"/>
    </source>
</evidence>
<dbReference type="PANTHER" id="PTHR21301:SF10">
    <property type="entry name" value="REVERSE TRANSCRIPTASE DOMAIN-CONTAINING PROTEIN"/>
    <property type="match status" value="1"/>
</dbReference>
<dbReference type="Pfam" id="PF00078">
    <property type="entry name" value="RVT_1"/>
    <property type="match status" value="1"/>
</dbReference>
<dbReference type="Pfam" id="PF26215">
    <property type="entry name" value="HTH_animal"/>
    <property type="match status" value="1"/>
</dbReference>
<keyword evidence="2" id="KW-1185">Reference proteome</keyword>
<dbReference type="Proteomes" id="UP000046395">
    <property type="component" value="Unassembled WGS sequence"/>
</dbReference>
<dbReference type="PANTHER" id="PTHR21301">
    <property type="entry name" value="REVERSE TRANSCRIPTASE"/>
    <property type="match status" value="1"/>
</dbReference>
<accession>A0A5S6QFI1</accession>
<protein>
    <submittedName>
        <fullName evidence="3">Reverse transcriptase domain-containing protein</fullName>
    </submittedName>
</protein>
<dbReference type="AlphaFoldDB" id="A0A5S6QFI1"/>
<dbReference type="WBParaSite" id="TMUE_2000006131.1">
    <property type="protein sequence ID" value="TMUE_2000006131.1"/>
    <property type="gene ID" value="WBGene00299485"/>
</dbReference>
<dbReference type="PROSITE" id="PS50878">
    <property type="entry name" value="RT_POL"/>
    <property type="match status" value="1"/>
</dbReference>
<evidence type="ECO:0000313" key="2">
    <source>
        <dbReference type="Proteomes" id="UP000046395"/>
    </source>
</evidence>
<dbReference type="InterPro" id="IPR000477">
    <property type="entry name" value="RT_dom"/>
</dbReference>
<organism evidence="2 3">
    <name type="scientific">Trichuris muris</name>
    <name type="common">Mouse whipworm</name>
    <dbReference type="NCBI Taxonomy" id="70415"/>
    <lineage>
        <taxon>Eukaryota</taxon>
        <taxon>Metazoa</taxon>
        <taxon>Ecdysozoa</taxon>
        <taxon>Nematoda</taxon>
        <taxon>Enoplea</taxon>
        <taxon>Dorylaimia</taxon>
        <taxon>Trichinellida</taxon>
        <taxon>Trichuridae</taxon>
        <taxon>Trichuris</taxon>
    </lineage>
</organism>
<sequence>MTLAEEALLAKGMNFVPTPREVDYVDLISRVENGVGDMEQTRADQIRCAVVQCLMAPRYRPVMNLSTKEIETIKALKNEQSIIVTKADKGNVVVILDREDYNNKVTNSLHSENYTILQRDPSESIRKSLLSKVSALFDETKERKMSDIARQLHFTTNFSCPEFYGLPKIHKTGIPLRPVISSRRSVKSSICSFLAKLLKPLVGRKQSHTSNSAEFVGEIRTITLDPGDVMVSYDVKDLFTSIPLDYTYMVIFNLLSEDLSLPDRTKLNPHHITQFVKFCLEEGNFFKWNNSIFVQRRGAPMGSPLSPVVAEIFMEHFEEKAFPLGIHGFHLSVFKRYVDDVFAIVKRGEENCLLDHLNDVLPDSIVFAMEIETEGKLPFLDVLVMRKDTHLTTRVYRKPTNSDGYLNFYSNHPLEVKRGIITGMVDRAARICDEEFLNEELDFNYKTMLLNGRVHNLGDQVCCRLGWGAISENV</sequence>